<comment type="caution">
    <text evidence="5">The sequence shown here is derived from an EMBL/GenBank/DDBJ whole genome shotgun (WGS) entry which is preliminary data.</text>
</comment>
<keyword evidence="1 3" id="KW-0378">Hydrolase</keyword>
<organism evidence="5 6">
    <name type="scientific">Handelsmanbacteria sp. (strain RIFCSPLOWO2_12_FULL_64_10)</name>
    <dbReference type="NCBI Taxonomy" id="1817868"/>
    <lineage>
        <taxon>Bacteria</taxon>
        <taxon>Candidatus Handelsmaniibacteriota</taxon>
    </lineage>
</organism>
<evidence type="ECO:0000313" key="6">
    <source>
        <dbReference type="Proteomes" id="UP000178606"/>
    </source>
</evidence>
<accession>A0A1F6CHT6</accession>
<dbReference type="InterPro" id="IPR018087">
    <property type="entry name" value="Glyco_hydro_5_CS"/>
</dbReference>
<dbReference type="InterPro" id="IPR017853">
    <property type="entry name" value="GH"/>
</dbReference>
<evidence type="ECO:0000259" key="4">
    <source>
        <dbReference type="Pfam" id="PF00150"/>
    </source>
</evidence>
<dbReference type="EMBL" id="MFKF01000245">
    <property type="protein sequence ID" value="OGG48688.1"/>
    <property type="molecule type" value="Genomic_DNA"/>
</dbReference>
<dbReference type="GO" id="GO:0004553">
    <property type="term" value="F:hydrolase activity, hydrolyzing O-glycosyl compounds"/>
    <property type="evidence" value="ECO:0007669"/>
    <property type="project" value="InterPro"/>
</dbReference>
<proteinExistence type="inferred from homology"/>
<dbReference type="Proteomes" id="UP000178606">
    <property type="component" value="Unassembled WGS sequence"/>
</dbReference>
<keyword evidence="2 3" id="KW-0326">Glycosidase</keyword>
<dbReference type="SUPFAM" id="SSF51445">
    <property type="entry name" value="(Trans)glycosidases"/>
    <property type="match status" value="1"/>
</dbReference>
<dbReference type="GO" id="GO:0000272">
    <property type="term" value="P:polysaccharide catabolic process"/>
    <property type="evidence" value="ECO:0007669"/>
    <property type="project" value="InterPro"/>
</dbReference>
<evidence type="ECO:0000256" key="1">
    <source>
        <dbReference type="ARBA" id="ARBA00022801"/>
    </source>
</evidence>
<dbReference type="InterPro" id="IPR001547">
    <property type="entry name" value="Glyco_hydro_5"/>
</dbReference>
<protein>
    <recommendedName>
        <fullName evidence="4">Glycoside hydrolase family 5 domain-containing protein</fullName>
    </recommendedName>
</protein>
<evidence type="ECO:0000256" key="3">
    <source>
        <dbReference type="RuleBase" id="RU361153"/>
    </source>
</evidence>
<name>A0A1F6CHT6_HANXR</name>
<evidence type="ECO:0000256" key="2">
    <source>
        <dbReference type="ARBA" id="ARBA00023295"/>
    </source>
</evidence>
<feature type="domain" description="Glycoside hydrolase family 5" evidence="4">
    <location>
        <begin position="110"/>
        <end position="244"/>
    </location>
</feature>
<gene>
    <name evidence="5" type="ORF">A3F84_29510</name>
</gene>
<evidence type="ECO:0000313" key="5">
    <source>
        <dbReference type="EMBL" id="OGG48688.1"/>
    </source>
</evidence>
<comment type="similarity">
    <text evidence="3">Belongs to the glycosyl hydrolase 5 (cellulase A) family.</text>
</comment>
<dbReference type="Pfam" id="PF00150">
    <property type="entry name" value="Cellulase"/>
    <property type="match status" value="1"/>
</dbReference>
<sequence>MSSQVFSVHPRNPRCFVYRGRPFKVLTSAEHYGAVLNADFDYDVYLEEMQRTGQNATRVFTFYRETAASIPGPGPMNTLAPTPEGSVMPWERVAGRGKAADGLDRFDLDRWNAAYFERLKAFVGKCGDRGVVCEIVLFCNPYDQGKYDLFPCSRVSNVNGVGEDLDRPQGFMTLDAPSITVFQERFVRKMAEELNPFDNVYYEICNEPNFSGDSPEAAERKVVAWHARIARVLREAEAGLPHRHLIAANAHCVVKVSGDPSRPVVRHEDLSYFENPDIDVVNYHYISRKAVAQGLHFFQPPGKAAYAGLTWHFLRERDRFEKPVVFDETFSGVVRGAPERLAVNRAEAWEMILSGGAGYSNLDWSFTQADETGAGKVPIGDGRRLDWRPLRAWLHVFRRLLEQYDLAALVPAVGLVSGEVPGCGHAAATDGRGRYILYLVDEKMYQLEACEPRRATLSLALPAGQYSVKAFDPRTGEVREIPEVHSAGPARLEVPAFNEDVAVLLNMES</sequence>
<dbReference type="PROSITE" id="PS00659">
    <property type="entry name" value="GLYCOSYL_HYDROL_F5"/>
    <property type="match status" value="1"/>
</dbReference>
<dbReference type="AlphaFoldDB" id="A0A1F6CHT6"/>
<reference evidence="5 6" key="1">
    <citation type="journal article" date="2016" name="Nat. Commun.">
        <title>Thousands of microbial genomes shed light on interconnected biogeochemical processes in an aquifer system.</title>
        <authorList>
            <person name="Anantharaman K."/>
            <person name="Brown C.T."/>
            <person name="Hug L.A."/>
            <person name="Sharon I."/>
            <person name="Castelle C.J."/>
            <person name="Probst A.J."/>
            <person name="Thomas B.C."/>
            <person name="Singh A."/>
            <person name="Wilkins M.J."/>
            <person name="Karaoz U."/>
            <person name="Brodie E.L."/>
            <person name="Williams K.H."/>
            <person name="Hubbard S.S."/>
            <person name="Banfield J.F."/>
        </authorList>
    </citation>
    <scope>NUCLEOTIDE SEQUENCE [LARGE SCALE GENOMIC DNA]</scope>
    <source>
        <strain evidence="6">RIFCSPLOWO2_12_FULL_64_10</strain>
    </source>
</reference>
<dbReference type="Gene3D" id="3.20.20.80">
    <property type="entry name" value="Glycosidases"/>
    <property type="match status" value="1"/>
</dbReference>